<gene>
    <name evidence="2" type="ORF">NPX13_g10381</name>
</gene>
<feature type="compositionally biased region" description="Basic and acidic residues" evidence="1">
    <location>
        <begin position="121"/>
        <end position="132"/>
    </location>
</feature>
<name>A0A9W8THZ2_9PEZI</name>
<dbReference type="EMBL" id="JANPWZ010002910">
    <property type="protein sequence ID" value="KAJ3555292.1"/>
    <property type="molecule type" value="Genomic_DNA"/>
</dbReference>
<feature type="region of interest" description="Disordered" evidence="1">
    <location>
        <begin position="121"/>
        <end position="163"/>
    </location>
</feature>
<reference evidence="2" key="1">
    <citation type="submission" date="2022-07" db="EMBL/GenBank/DDBJ databases">
        <title>Genome Sequence of Xylaria arbuscula.</title>
        <authorList>
            <person name="Buettner E."/>
        </authorList>
    </citation>
    <scope>NUCLEOTIDE SEQUENCE</scope>
    <source>
        <strain evidence="2">VT107</strain>
    </source>
</reference>
<dbReference type="VEuPathDB" id="FungiDB:F4678DRAFT_116957"/>
<dbReference type="AlphaFoldDB" id="A0A9W8THZ2"/>
<dbReference type="Proteomes" id="UP001148614">
    <property type="component" value="Unassembled WGS sequence"/>
</dbReference>
<accession>A0A9W8THZ2</accession>
<keyword evidence="3" id="KW-1185">Reference proteome</keyword>
<feature type="compositionally biased region" description="Pro residues" evidence="1">
    <location>
        <begin position="20"/>
        <end position="31"/>
    </location>
</feature>
<organism evidence="2 3">
    <name type="scientific">Xylaria arbuscula</name>
    <dbReference type="NCBI Taxonomy" id="114810"/>
    <lineage>
        <taxon>Eukaryota</taxon>
        <taxon>Fungi</taxon>
        <taxon>Dikarya</taxon>
        <taxon>Ascomycota</taxon>
        <taxon>Pezizomycotina</taxon>
        <taxon>Sordariomycetes</taxon>
        <taxon>Xylariomycetidae</taxon>
        <taxon>Xylariales</taxon>
        <taxon>Xylariaceae</taxon>
        <taxon>Xylaria</taxon>
    </lineage>
</organism>
<sequence length="193" mass="21780">MFAPAATHEALTRDPLYNLTPPPPPPLPFHPPFSTASDTDIQSGLSRLLRHYTNWEPSSYPSLSHRSIKGSTKRHISEITACSALPSCACRDYDKYSRTALCGRCGHHHRFHVSLQETLRKQKEEDEKDERQRRSRKGKKRKEKKGGKEATGNEGNGCDDDEGKKKAVAADWELSWILVENAYLLLTRLAPVT</sequence>
<feature type="region of interest" description="Disordered" evidence="1">
    <location>
        <begin position="13"/>
        <end position="40"/>
    </location>
</feature>
<feature type="compositionally biased region" description="Basic residues" evidence="1">
    <location>
        <begin position="133"/>
        <end position="145"/>
    </location>
</feature>
<protein>
    <submittedName>
        <fullName evidence="2">Uncharacterized protein</fullName>
    </submittedName>
</protein>
<evidence type="ECO:0000313" key="3">
    <source>
        <dbReference type="Proteomes" id="UP001148614"/>
    </source>
</evidence>
<evidence type="ECO:0000313" key="2">
    <source>
        <dbReference type="EMBL" id="KAJ3555292.1"/>
    </source>
</evidence>
<evidence type="ECO:0000256" key="1">
    <source>
        <dbReference type="SAM" id="MobiDB-lite"/>
    </source>
</evidence>
<comment type="caution">
    <text evidence="2">The sequence shown here is derived from an EMBL/GenBank/DDBJ whole genome shotgun (WGS) entry which is preliminary data.</text>
</comment>
<proteinExistence type="predicted"/>